<dbReference type="EMBL" id="MEXB01000013">
    <property type="protein sequence ID" value="OGC88044.1"/>
    <property type="molecule type" value="Genomic_DNA"/>
</dbReference>
<dbReference type="Pfam" id="PF01797">
    <property type="entry name" value="Y1_Tnp"/>
    <property type="match status" value="1"/>
</dbReference>
<reference evidence="2 3" key="1">
    <citation type="journal article" date="2016" name="Nat. Commun.">
        <title>Thousands of microbial genomes shed light on interconnected biogeochemical processes in an aquifer system.</title>
        <authorList>
            <person name="Anantharaman K."/>
            <person name="Brown C.T."/>
            <person name="Hug L.A."/>
            <person name="Sharon I."/>
            <person name="Castelle C.J."/>
            <person name="Probst A.J."/>
            <person name="Thomas B.C."/>
            <person name="Singh A."/>
            <person name="Wilkins M.J."/>
            <person name="Karaoz U."/>
            <person name="Brodie E.L."/>
            <person name="Williams K.H."/>
            <person name="Hubbard S.S."/>
            <person name="Banfield J.F."/>
        </authorList>
    </citation>
    <scope>NUCLEOTIDE SEQUENCE [LARGE SCALE GENOMIC DNA]</scope>
</reference>
<dbReference type="Proteomes" id="UP000176568">
    <property type="component" value="Unassembled WGS sequence"/>
</dbReference>
<dbReference type="Gene3D" id="3.30.70.1290">
    <property type="entry name" value="Transposase IS200-like"/>
    <property type="match status" value="1"/>
</dbReference>
<dbReference type="InterPro" id="IPR036515">
    <property type="entry name" value="Transposase_17_sf"/>
</dbReference>
<dbReference type="STRING" id="1797247.A2419_00250"/>
<dbReference type="InterPro" id="IPR002686">
    <property type="entry name" value="Transposase_17"/>
</dbReference>
<dbReference type="SMART" id="SM01321">
    <property type="entry name" value="Y1_Tnp"/>
    <property type="match status" value="1"/>
</dbReference>
<dbReference type="SUPFAM" id="SSF143422">
    <property type="entry name" value="Transposase IS200-like"/>
    <property type="match status" value="1"/>
</dbReference>
<gene>
    <name evidence="2" type="ORF">A2419_00250</name>
</gene>
<dbReference type="GO" id="GO:0003677">
    <property type="term" value="F:DNA binding"/>
    <property type="evidence" value="ECO:0007669"/>
    <property type="project" value="InterPro"/>
</dbReference>
<feature type="domain" description="Transposase IS200-like" evidence="1">
    <location>
        <begin position="19"/>
        <end position="116"/>
    </location>
</feature>
<accession>A0A1F4Y2G4</accession>
<evidence type="ECO:0000313" key="3">
    <source>
        <dbReference type="Proteomes" id="UP000176568"/>
    </source>
</evidence>
<dbReference type="AlphaFoldDB" id="A0A1F4Y2G4"/>
<protein>
    <recommendedName>
        <fullName evidence="1">Transposase IS200-like domain-containing protein</fullName>
    </recommendedName>
</protein>
<sequence>MFLLFIANDPARLNMRDLLSKYRGRSFTEIFKEEKPKKSLVDVLAYSLMPNHFHLVLRQRTEQGITFFLRKVMTGYSMYFNIKYSHSGVLLQGRFKSSHINNEPYFRYIFSYVHLNPLSLIEPKWEKLGVKDRDAARDFMRNYKYSSYQDYAYARRPESRLLAEINIPEFLYRQNDLENLFQSLTEDSPL</sequence>
<organism evidence="2 3">
    <name type="scientific">Candidatus Adlerbacteria bacterium RIFOXYC1_FULL_48_26</name>
    <dbReference type="NCBI Taxonomy" id="1797247"/>
    <lineage>
        <taxon>Bacteria</taxon>
        <taxon>Candidatus Adleribacteriota</taxon>
    </lineage>
</organism>
<dbReference type="PANTHER" id="PTHR34322:SF2">
    <property type="entry name" value="TRANSPOSASE IS200-LIKE DOMAIN-CONTAINING PROTEIN"/>
    <property type="match status" value="1"/>
</dbReference>
<evidence type="ECO:0000313" key="2">
    <source>
        <dbReference type="EMBL" id="OGC88044.1"/>
    </source>
</evidence>
<dbReference type="GO" id="GO:0006313">
    <property type="term" value="P:DNA transposition"/>
    <property type="evidence" value="ECO:0007669"/>
    <property type="project" value="InterPro"/>
</dbReference>
<dbReference type="PANTHER" id="PTHR34322">
    <property type="entry name" value="TRANSPOSASE, Y1_TNP DOMAIN-CONTAINING"/>
    <property type="match status" value="1"/>
</dbReference>
<dbReference type="GO" id="GO:0004803">
    <property type="term" value="F:transposase activity"/>
    <property type="evidence" value="ECO:0007669"/>
    <property type="project" value="InterPro"/>
</dbReference>
<proteinExistence type="predicted"/>
<comment type="caution">
    <text evidence="2">The sequence shown here is derived from an EMBL/GenBank/DDBJ whole genome shotgun (WGS) entry which is preliminary data.</text>
</comment>
<evidence type="ECO:0000259" key="1">
    <source>
        <dbReference type="SMART" id="SM01321"/>
    </source>
</evidence>
<name>A0A1F4Y2G4_9BACT</name>